<protein>
    <recommendedName>
        <fullName evidence="3">Sulfotransferase</fullName>
    </recommendedName>
</protein>
<sequence>MNCFLKIYGERNTNTNYLSKIIRRNLNVQELPGTVPKRIDSIQSAFPGDEFLKDVYFMFNFTRNLGWKHAKVKERKEIESAKVYKENRIFFITITKNPYSWLLSLHKRPYHQTHLKNLSFSGFIESEWKTVRRENVGRNLNSPVDLWNVKNRSYQNLDGLDVIHLTTEEIFESPEAVVDKIQNRFSLDRVSEKFMDYNKSIKEKGKDSGYYRQYYLEEKWRSKLTCNAVDKINQSLDRSLMERFGYEML</sequence>
<name>A0ABV7LUH0_9GAMM</name>
<proteinExistence type="predicted"/>
<gene>
    <name evidence="1" type="ORF">ACFOEV_19465</name>
</gene>
<organism evidence="1 2">
    <name type="scientific">Litchfieldella rifensis</name>
    <dbReference type="NCBI Taxonomy" id="762643"/>
    <lineage>
        <taxon>Bacteria</taxon>
        <taxon>Pseudomonadati</taxon>
        <taxon>Pseudomonadota</taxon>
        <taxon>Gammaproteobacteria</taxon>
        <taxon>Oceanospirillales</taxon>
        <taxon>Halomonadaceae</taxon>
        <taxon>Litchfieldella</taxon>
    </lineage>
</organism>
<evidence type="ECO:0008006" key="3">
    <source>
        <dbReference type="Google" id="ProtNLM"/>
    </source>
</evidence>
<comment type="caution">
    <text evidence="1">The sequence shown here is derived from an EMBL/GenBank/DDBJ whole genome shotgun (WGS) entry which is preliminary data.</text>
</comment>
<evidence type="ECO:0000313" key="2">
    <source>
        <dbReference type="Proteomes" id="UP001595579"/>
    </source>
</evidence>
<dbReference type="RefSeq" id="WP_386776556.1">
    <property type="nucleotide sequence ID" value="NZ_JBHRUG010000044.1"/>
</dbReference>
<reference evidence="2" key="1">
    <citation type="journal article" date="2019" name="Int. J. Syst. Evol. Microbiol.">
        <title>The Global Catalogue of Microorganisms (GCM) 10K type strain sequencing project: providing services to taxonomists for standard genome sequencing and annotation.</title>
        <authorList>
            <consortium name="The Broad Institute Genomics Platform"/>
            <consortium name="The Broad Institute Genome Sequencing Center for Infectious Disease"/>
            <person name="Wu L."/>
            <person name="Ma J."/>
        </authorList>
    </citation>
    <scope>NUCLEOTIDE SEQUENCE [LARGE SCALE GENOMIC DNA]</scope>
    <source>
        <strain evidence="2">CECT 7698</strain>
    </source>
</reference>
<dbReference type="Proteomes" id="UP001595579">
    <property type="component" value="Unassembled WGS sequence"/>
</dbReference>
<dbReference type="Gene3D" id="3.40.50.300">
    <property type="entry name" value="P-loop containing nucleotide triphosphate hydrolases"/>
    <property type="match status" value="1"/>
</dbReference>
<dbReference type="SUPFAM" id="SSF52540">
    <property type="entry name" value="P-loop containing nucleoside triphosphate hydrolases"/>
    <property type="match status" value="1"/>
</dbReference>
<evidence type="ECO:0000313" key="1">
    <source>
        <dbReference type="EMBL" id="MFC3285781.1"/>
    </source>
</evidence>
<accession>A0ABV7LUH0</accession>
<dbReference type="InterPro" id="IPR027417">
    <property type="entry name" value="P-loop_NTPase"/>
</dbReference>
<dbReference type="EMBL" id="JBHRUG010000044">
    <property type="protein sequence ID" value="MFC3285781.1"/>
    <property type="molecule type" value="Genomic_DNA"/>
</dbReference>
<keyword evidence="2" id="KW-1185">Reference proteome</keyword>